<evidence type="ECO:0000313" key="1">
    <source>
        <dbReference type="EMBL" id="WMW77070.1"/>
    </source>
</evidence>
<evidence type="ECO:0000313" key="2">
    <source>
        <dbReference type="Proteomes" id="UP001180481"/>
    </source>
</evidence>
<name>A0ABY9R907_9FLAO</name>
<accession>A0ABY9R907</accession>
<organism evidence="1 2">
    <name type="scientific">Flavobacterium nakdongensis</name>
    <dbReference type="NCBI Taxonomy" id="3073563"/>
    <lineage>
        <taxon>Bacteria</taxon>
        <taxon>Pseudomonadati</taxon>
        <taxon>Bacteroidota</taxon>
        <taxon>Flavobacteriia</taxon>
        <taxon>Flavobacteriales</taxon>
        <taxon>Flavobacteriaceae</taxon>
        <taxon>Flavobacterium</taxon>
    </lineage>
</organism>
<proteinExistence type="predicted"/>
<gene>
    <name evidence="1" type="ORF">RF683_06110</name>
</gene>
<dbReference type="Proteomes" id="UP001180481">
    <property type="component" value="Chromosome"/>
</dbReference>
<protein>
    <recommendedName>
        <fullName evidence="3">DUF5723 domain-containing protein</fullName>
    </recommendedName>
</protein>
<sequence>MKNIFLKVSLFFIGLQTIQGQDHFLGITTSKRGGLLNATLNPAELSNMNMLIDVNIYNMSLTFSNNKLSFNDLVNGSNLESKFFEGNEPTNARIDGLIIGPGVAFKLGRWSYAVSTQASIKANLIDINTSLGNAIQSGSFTSALPNLVLSKENQRINATTWGELDFSVARKIIELGRHKIAGGATVKVLFPGAYANFGASNFSGTITNVGGNYIVTNANAAINLSYSSILGNDFNNSSNFTNFFNQGINGIAADLGVTYSFKDKDSKNILLHAGLSIKNIGSMNFKTDHNTSIDYTLNISGTQSLNLSQFENINSFQELEQQLATGQNAQLFQKTTSSSAFKVKMPTTVNLYADLKILSKFYITGIVNQKIIDESENTQITTQNTYTLIPRFSIKTFEVFIPLTQNEISKFTTGIGIRVGGFYIGSNSIISTAMNNSKQADAYFGFRFGI</sequence>
<keyword evidence="2" id="KW-1185">Reference proteome</keyword>
<evidence type="ECO:0008006" key="3">
    <source>
        <dbReference type="Google" id="ProtNLM"/>
    </source>
</evidence>
<dbReference type="EMBL" id="CP133721">
    <property type="protein sequence ID" value="WMW77070.1"/>
    <property type="molecule type" value="Genomic_DNA"/>
</dbReference>
<reference evidence="1" key="1">
    <citation type="submission" date="2023-09" db="EMBL/GenBank/DDBJ databases">
        <title>Flavobacterium sp. 20NA77.7 isolated from freshwater.</title>
        <authorList>
            <person name="Le V."/>
            <person name="Ko S.-R."/>
            <person name="Ahn C.-Y."/>
            <person name="Oh H.-M."/>
        </authorList>
    </citation>
    <scope>NUCLEOTIDE SEQUENCE</scope>
    <source>
        <strain evidence="1">20NA77.7</strain>
    </source>
</reference>
<dbReference type="RefSeq" id="WP_309531454.1">
    <property type="nucleotide sequence ID" value="NZ_CP133721.1"/>
</dbReference>